<sequence length="442" mass="51862">MKFYDREQELSELKKLLGQSKNRACMAVLTGRRRVGKTSLSLEFIKDRKHLYFFVAKKSEPLLCEEYLREIKRLFSEVPIIGDIRYFKDIFQLLLEISKKESFTVIIDEFQEFFNINPSVYSEIQKLWDLNKGKCRLNVITIGSVYSLMYKIFQNSKEPLFNRADRILMIKPFSVRTMTQILHDYKVKDLKTLFDYYLFTGGSPKYIDLLVENGAFSFDAIVNFIVNSNSPFIHEGKNLLIEEFGKEYGTYFSILELISIGKTGRSEIESILESNVGGYLDRLEKDYAIIAKYKPVNAKPNSRSQKYRIIDNFLNFWFRFIYRHRSAVETGNFDYIKESIKRDYSTYSGKVLEQFYCDLFAETNQYNRIGAYWEKSNLNEIDLVAINDMKKEIVVAEVKMNKKNLDLGALKQKSKRLIAGFPKYQIKSLILSLDDAKDYIKL</sequence>
<dbReference type="AlphaFoldDB" id="A0A1G1KZ33"/>
<gene>
    <name evidence="3" type="ORF">A3G33_02785</name>
</gene>
<dbReference type="GO" id="GO:0005524">
    <property type="term" value="F:ATP binding"/>
    <property type="evidence" value="ECO:0007669"/>
    <property type="project" value="InterPro"/>
</dbReference>
<dbReference type="InterPro" id="IPR027417">
    <property type="entry name" value="P-loop_NTPase"/>
</dbReference>
<reference evidence="3 4" key="1">
    <citation type="journal article" date="2016" name="Nat. Commun.">
        <title>Thousands of microbial genomes shed light on interconnected biogeochemical processes in an aquifer system.</title>
        <authorList>
            <person name="Anantharaman K."/>
            <person name="Brown C.T."/>
            <person name="Hug L.A."/>
            <person name="Sharon I."/>
            <person name="Castelle C.J."/>
            <person name="Probst A.J."/>
            <person name="Thomas B.C."/>
            <person name="Singh A."/>
            <person name="Wilkins M.J."/>
            <person name="Karaoz U."/>
            <person name="Brodie E.L."/>
            <person name="Williams K.H."/>
            <person name="Hubbard S.S."/>
            <person name="Banfield J.F."/>
        </authorList>
    </citation>
    <scope>NUCLEOTIDE SEQUENCE [LARGE SCALE GENOMIC DNA]</scope>
</reference>
<dbReference type="Pfam" id="PF03008">
    <property type="entry name" value="DUF234"/>
    <property type="match status" value="1"/>
</dbReference>
<proteinExistence type="predicted"/>
<accession>A0A1G1KZ33</accession>
<protein>
    <submittedName>
        <fullName evidence="3">ATPase</fullName>
    </submittedName>
</protein>
<dbReference type="Gene3D" id="3.40.50.300">
    <property type="entry name" value="P-loop containing nucleotide triphosphate hydrolases"/>
    <property type="match status" value="1"/>
</dbReference>
<dbReference type="SUPFAM" id="SSF52540">
    <property type="entry name" value="P-loop containing nucleoside triphosphate hydrolases"/>
    <property type="match status" value="1"/>
</dbReference>
<dbReference type="Proteomes" id="UP000178187">
    <property type="component" value="Unassembled WGS sequence"/>
</dbReference>
<dbReference type="Pfam" id="PF01637">
    <property type="entry name" value="ATPase_2"/>
    <property type="match status" value="1"/>
</dbReference>
<evidence type="ECO:0000313" key="3">
    <source>
        <dbReference type="EMBL" id="OGW97909.1"/>
    </source>
</evidence>
<feature type="domain" description="ATPase" evidence="1">
    <location>
        <begin position="3"/>
        <end position="208"/>
    </location>
</feature>
<dbReference type="InterPro" id="IPR004256">
    <property type="entry name" value="DUF234"/>
</dbReference>
<comment type="caution">
    <text evidence="3">The sequence shown here is derived from an EMBL/GenBank/DDBJ whole genome shotgun (WGS) entry which is preliminary data.</text>
</comment>
<evidence type="ECO:0000313" key="4">
    <source>
        <dbReference type="Proteomes" id="UP000178187"/>
    </source>
</evidence>
<organism evidence="3 4">
    <name type="scientific">Candidatus Danuiimicrobium aquiferis</name>
    <dbReference type="NCBI Taxonomy" id="1801832"/>
    <lineage>
        <taxon>Bacteria</taxon>
        <taxon>Pseudomonadati</taxon>
        <taxon>Candidatus Omnitrophota</taxon>
        <taxon>Candidatus Danuiimicrobium</taxon>
    </lineage>
</organism>
<feature type="domain" description="DUF234" evidence="2">
    <location>
        <begin position="317"/>
        <end position="402"/>
    </location>
</feature>
<evidence type="ECO:0000259" key="1">
    <source>
        <dbReference type="Pfam" id="PF01637"/>
    </source>
</evidence>
<dbReference type="EMBL" id="MHFR01000038">
    <property type="protein sequence ID" value="OGW97909.1"/>
    <property type="molecule type" value="Genomic_DNA"/>
</dbReference>
<dbReference type="InterPro" id="IPR011579">
    <property type="entry name" value="ATPase_dom"/>
</dbReference>
<name>A0A1G1KZ33_9BACT</name>
<dbReference type="PANTHER" id="PTHR34704:SF1">
    <property type="entry name" value="ATPASE"/>
    <property type="match status" value="1"/>
</dbReference>
<dbReference type="PANTHER" id="PTHR34704">
    <property type="entry name" value="ATPASE"/>
    <property type="match status" value="1"/>
</dbReference>
<evidence type="ECO:0000259" key="2">
    <source>
        <dbReference type="Pfam" id="PF03008"/>
    </source>
</evidence>